<dbReference type="PROSITE" id="PS50158">
    <property type="entry name" value="ZF_CCHC"/>
    <property type="match status" value="1"/>
</dbReference>
<feature type="compositionally biased region" description="Low complexity" evidence="2">
    <location>
        <begin position="364"/>
        <end position="388"/>
    </location>
</feature>
<proteinExistence type="predicted"/>
<evidence type="ECO:0008006" key="8">
    <source>
        <dbReference type="Google" id="ProtNLM"/>
    </source>
</evidence>
<evidence type="ECO:0000259" key="4">
    <source>
        <dbReference type="PROSITE" id="PS50158"/>
    </source>
</evidence>
<keyword evidence="3" id="KW-0732">Signal</keyword>
<gene>
    <name evidence="6" type="ORF">FRACYDRAFT_238607</name>
</gene>
<feature type="signal peptide" evidence="3">
    <location>
        <begin position="1"/>
        <end position="22"/>
    </location>
</feature>
<dbReference type="GO" id="GO:0004402">
    <property type="term" value="F:histone acetyltransferase activity"/>
    <property type="evidence" value="ECO:0007669"/>
    <property type="project" value="TreeGrafter"/>
</dbReference>
<dbReference type="InterPro" id="IPR000305">
    <property type="entry name" value="GIY-YIG_endonuc"/>
</dbReference>
<dbReference type="InParanoid" id="A0A1E7FE11"/>
<protein>
    <recommendedName>
        <fullName evidence="8">CCHC-type domain-containing protein</fullName>
    </recommendedName>
</protein>
<feature type="region of interest" description="Disordered" evidence="2">
    <location>
        <begin position="356"/>
        <end position="408"/>
    </location>
</feature>
<organism evidence="6 7">
    <name type="scientific">Fragilariopsis cylindrus CCMP1102</name>
    <dbReference type="NCBI Taxonomy" id="635003"/>
    <lineage>
        <taxon>Eukaryota</taxon>
        <taxon>Sar</taxon>
        <taxon>Stramenopiles</taxon>
        <taxon>Ochrophyta</taxon>
        <taxon>Bacillariophyta</taxon>
        <taxon>Bacillariophyceae</taxon>
        <taxon>Bacillariophycidae</taxon>
        <taxon>Bacillariales</taxon>
        <taxon>Bacillariaceae</taxon>
        <taxon>Fragilariopsis</taxon>
    </lineage>
</organism>
<evidence type="ECO:0000256" key="2">
    <source>
        <dbReference type="SAM" id="MobiDB-lite"/>
    </source>
</evidence>
<dbReference type="AlphaFoldDB" id="A0A1E7FE11"/>
<evidence type="ECO:0000259" key="5">
    <source>
        <dbReference type="PROSITE" id="PS50164"/>
    </source>
</evidence>
<dbReference type="Pfam" id="PF00098">
    <property type="entry name" value="zf-CCHC"/>
    <property type="match status" value="1"/>
</dbReference>
<keyword evidence="7" id="KW-1185">Reference proteome</keyword>
<dbReference type="PANTHER" id="PTHR20916:SF26">
    <property type="entry name" value="CYSTEINE-RICH PROTEIN 2-BINDING PROTEIN"/>
    <property type="match status" value="1"/>
</dbReference>
<dbReference type="InterPro" id="IPR035901">
    <property type="entry name" value="GIY-YIG_endonuc_sf"/>
</dbReference>
<feature type="region of interest" description="Disordered" evidence="2">
    <location>
        <begin position="272"/>
        <end position="325"/>
    </location>
</feature>
<dbReference type="Proteomes" id="UP000095751">
    <property type="component" value="Unassembled WGS sequence"/>
</dbReference>
<feature type="domain" description="CCHC-type" evidence="4">
    <location>
        <begin position="335"/>
        <end position="350"/>
    </location>
</feature>
<reference evidence="6 7" key="1">
    <citation type="submission" date="2016-09" db="EMBL/GenBank/DDBJ databases">
        <title>Extensive genetic diversity and differential bi-allelic expression allows diatom success in the polar Southern Ocean.</title>
        <authorList>
            <consortium name="DOE Joint Genome Institute"/>
            <person name="Mock T."/>
            <person name="Otillar R.P."/>
            <person name="Strauss J."/>
            <person name="Dupont C."/>
            <person name="Frickenhaus S."/>
            <person name="Maumus F."/>
            <person name="Mcmullan M."/>
            <person name="Sanges R."/>
            <person name="Schmutz J."/>
            <person name="Toseland A."/>
            <person name="Valas R."/>
            <person name="Veluchamy A."/>
            <person name="Ward B.J."/>
            <person name="Allen A."/>
            <person name="Barry K."/>
            <person name="Falciatore A."/>
            <person name="Ferrante M."/>
            <person name="Fortunato A.E."/>
            <person name="Gloeckner G."/>
            <person name="Gruber A."/>
            <person name="Hipkin R."/>
            <person name="Janech M."/>
            <person name="Kroth P."/>
            <person name="Leese F."/>
            <person name="Lindquist E."/>
            <person name="Lyon B.R."/>
            <person name="Martin J."/>
            <person name="Mayer C."/>
            <person name="Parker M."/>
            <person name="Quesneville H."/>
            <person name="Raymond J."/>
            <person name="Uhlig C."/>
            <person name="Valentin K.U."/>
            <person name="Worden A.Z."/>
            <person name="Armbrust E.V."/>
            <person name="Bowler C."/>
            <person name="Green B."/>
            <person name="Moulton V."/>
            <person name="Van Oosterhout C."/>
            <person name="Grigoriev I."/>
        </authorList>
    </citation>
    <scope>NUCLEOTIDE SEQUENCE [LARGE SCALE GENOMIC DNA]</scope>
    <source>
        <strain evidence="6 7">CCMP1102</strain>
    </source>
</reference>
<evidence type="ECO:0000313" key="6">
    <source>
        <dbReference type="EMBL" id="OEU16023.1"/>
    </source>
</evidence>
<dbReference type="OrthoDB" id="48474at2759"/>
<feature type="chain" id="PRO_5009193011" description="CCHC-type domain-containing protein" evidence="3">
    <location>
        <begin position="23"/>
        <end position="408"/>
    </location>
</feature>
<keyword evidence="1" id="KW-0863">Zinc-finger</keyword>
<dbReference type="KEGG" id="fcy:FRACYDRAFT_238607"/>
<dbReference type="PANTHER" id="PTHR20916">
    <property type="entry name" value="CYSTEINE AND GLYCINE-RICH PROTEIN 2 BINDING PROTEIN"/>
    <property type="match status" value="1"/>
</dbReference>
<dbReference type="SUPFAM" id="SSF82771">
    <property type="entry name" value="GIY-YIG endonuclease"/>
    <property type="match status" value="1"/>
</dbReference>
<feature type="compositionally biased region" description="Low complexity" evidence="2">
    <location>
        <begin position="272"/>
        <end position="288"/>
    </location>
</feature>
<dbReference type="GO" id="GO:0008270">
    <property type="term" value="F:zinc ion binding"/>
    <property type="evidence" value="ECO:0007669"/>
    <property type="project" value="UniProtKB-KW"/>
</dbReference>
<name>A0A1E7FE11_9STRA</name>
<feature type="compositionally biased region" description="Basic residues" evidence="2">
    <location>
        <begin position="313"/>
        <end position="325"/>
    </location>
</feature>
<dbReference type="PROSITE" id="PS50164">
    <property type="entry name" value="GIY_YIG"/>
    <property type="match status" value="1"/>
</dbReference>
<sequence>MALLLLRLLLLLSSSTTITVDAFSLAPQRQRRRRQLCNYISSPCYSSQSQLILFQKSEQTDDHDSNNNEGVIKNKVRRLNWLSPRSPTFASASKYSRNNKKKNPIRRLPILLQKIIFQWRRLRQIIRQLIYRNTVYVLECEDDKYYVGSTRNRKQRYRQHFEDPKGGSKWTKLHKPIKVIAEYKRIPDKYLMGMESQKTAEFMIKYGVNNVRGASFCFARNFEHADISTLTGFLGHYNQLSYPELHKELQNVLPRPPPDPSAAFKERLYAYNKNNNNNNNNNNKIKNNNNKEIKNNNSNSDYEESSFGDSRNKTRNYNRKLRKKSRALKKDRDICYRCGQTGHWASDCPNRTFDDSNRLDTLFPPSTSTSDSSSSDPPSPSSSKSSKPNLSTDASTGWENVDVEDLFA</sequence>
<accession>A0A1E7FE11</accession>
<keyword evidence="1" id="KW-0862">Zinc</keyword>
<dbReference type="SUPFAM" id="SSF57756">
    <property type="entry name" value="Retrovirus zinc finger-like domains"/>
    <property type="match status" value="1"/>
</dbReference>
<dbReference type="InterPro" id="IPR036875">
    <property type="entry name" value="Znf_CCHC_sf"/>
</dbReference>
<evidence type="ECO:0000313" key="7">
    <source>
        <dbReference type="Proteomes" id="UP000095751"/>
    </source>
</evidence>
<keyword evidence="1" id="KW-0479">Metal-binding</keyword>
<dbReference type="EMBL" id="KV784358">
    <property type="protein sequence ID" value="OEU16023.1"/>
    <property type="molecule type" value="Genomic_DNA"/>
</dbReference>
<dbReference type="InterPro" id="IPR001878">
    <property type="entry name" value="Znf_CCHC"/>
</dbReference>
<feature type="domain" description="GIY-YIG" evidence="5">
    <location>
        <begin position="131"/>
        <end position="239"/>
    </location>
</feature>
<dbReference type="Pfam" id="PF01541">
    <property type="entry name" value="GIY-YIG"/>
    <property type="match status" value="1"/>
</dbReference>
<evidence type="ECO:0000256" key="1">
    <source>
        <dbReference type="PROSITE-ProRule" id="PRU00047"/>
    </source>
</evidence>
<dbReference type="SMART" id="SM00343">
    <property type="entry name" value="ZnF_C2HC"/>
    <property type="match status" value="1"/>
</dbReference>
<dbReference type="Gene3D" id="4.10.60.10">
    <property type="entry name" value="Zinc finger, CCHC-type"/>
    <property type="match status" value="1"/>
</dbReference>
<dbReference type="Gene3D" id="3.40.1440.10">
    <property type="entry name" value="GIY-YIG endonuclease"/>
    <property type="match status" value="1"/>
</dbReference>
<dbReference type="GO" id="GO:0003676">
    <property type="term" value="F:nucleic acid binding"/>
    <property type="evidence" value="ECO:0007669"/>
    <property type="project" value="InterPro"/>
</dbReference>
<evidence type="ECO:0000256" key="3">
    <source>
        <dbReference type="SAM" id="SignalP"/>
    </source>
</evidence>
<feature type="compositionally biased region" description="Polar residues" evidence="2">
    <location>
        <begin position="389"/>
        <end position="398"/>
    </location>
</feature>